<keyword evidence="8" id="KW-1185">Reference proteome</keyword>
<evidence type="ECO:0000259" key="6">
    <source>
        <dbReference type="Pfam" id="PF04116"/>
    </source>
</evidence>
<accession>A0A167RCB9</accession>
<evidence type="ECO:0000256" key="4">
    <source>
        <dbReference type="ARBA" id="ARBA00023136"/>
    </source>
</evidence>
<proteinExistence type="predicted"/>
<dbReference type="GO" id="GO:0005506">
    <property type="term" value="F:iron ion binding"/>
    <property type="evidence" value="ECO:0007669"/>
    <property type="project" value="InterPro"/>
</dbReference>
<dbReference type="RefSeq" id="XP_018299377.1">
    <property type="nucleotide sequence ID" value="XM_018438060.1"/>
</dbReference>
<dbReference type="InterPro" id="IPR006694">
    <property type="entry name" value="Fatty_acid_hydroxylase"/>
</dbReference>
<dbReference type="EMBL" id="KV440971">
    <property type="protein sequence ID" value="OAD81337.1"/>
    <property type="molecule type" value="Genomic_DNA"/>
</dbReference>
<gene>
    <name evidence="7" type="ORF">PHYBLDRAFT_178901</name>
</gene>
<feature type="transmembrane region" description="Helical" evidence="5">
    <location>
        <begin position="97"/>
        <end position="114"/>
    </location>
</feature>
<dbReference type="PANTHER" id="PTHR11863">
    <property type="entry name" value="STEROL DESATURASE"/>
    <property type="match status" value="1"/>
</dbReference>
<reference evidence="8" key="1">
    <citation type="submission" date="2015-06" db="EMBL/GenBank/DDBJ databases">
        <title>Expansion of signal transduction pathways in fungi by whole-genome duplication.</title>
        <authorList>
            <consortium name="DOE Joint Genome Institute"/>
            <person name="Corrochano L.M."/>
            <person name="Kuo A."/>
            <person name="Marcet-Houben M."/>
            <person name="Polaino S."/>
            <person name="Salamov A."/>
            <person name="Villalobos J.M."/>
            <person name="Alvarez M.I."/>
            <person name="Avalos J."/>
            <person name="Benito E.P."/>
            <person name="Benoit I."/>
            <person name="Burger G."/>
            <person name="Camino L.P."/>
            <person name="Canovas D."/>
            <person name="Cerda-Olmedo E."/>
            <person name="Cheng J.-F."/>
            <person name="Dominguez A."/>
            <person name="Elias M."/>
            <person name="Eslava A.P."/>
            <person name="Glaser F."/>
            <person name="Grimwood J."/>
            <person name="Gutierrez G."/>
            <person name="Heitman J."/>
            <person name="Henrissat B."/>
            <person name="Iturriaga E.A."/>
            <person name="Lang B.F."/>
            <person name="Lavin J.L."/>
            <person name="Lee S."/>
            <person name="Li W."/>
            <person name="Lindquist E."/>
            <person name="Lopez-Garcia S."/>
            <person name="Luque E.M."/>
            <person name="Marcos A.T."/>
            <person name="Martin J."/>
            <person name="McCluskey K."/>
            <person name="Medina H.R."/>
            <person name="Miralles-Duran A."/>
            <person name="Miyazaki A."/>
            <person name="Munoz-Torres E."/>
            <person name="Oguiza J.A."/>
            <person name="Ohm R."/>
            <person name="Olmedo M."/>
            <person name="Orejas M."/>
            <person name="Ortiz-Castellanos L."/>
            <person name="Pisabarro A.G."/>
            <person name="Rodriguez-Romero J."/>
            <person name="Ruiz-Herrera J."/>
            <person name="Ruiz-Vazquez R."/>
            <person name="Sanz C."/>
            <person name="Schackwitz W."/>
            <person name="Schmutz J."/>
            <person name="Shahriari M."/>
            <person name="Shelest E."/>
            <person name="Silva-Franco F."/>
            <person name="Soanes D."/>
            <person name="Syed K."/>
            <person name="Tagua V.G."/>
            <person name="Talbot N.J."/>
            <person name="Thon M."/>
            <person name="De vries R.P."/>
            <person name="Wiebenga A."/>
            <person name="Yadav J.S."/>
            <person name="Braun E.L."/>
            <person name="Baker S."/>
            <person name="Garre V."/>
            <person name="Horwitz B."/>
            <person name="Torres-Martinez S."/>
            <person name="Idnurm A."/>
            <person name="Herrera-Estrella A."/>
            <person name="Gabaldon T."/>
            <person name="Grigoriev I.V."/>
        </authorList>
    </citation>
    <scope>NUCLEOTIDE SEQUENCE [LARGE SCALE GENOMIC DNA]</scope>
    <source>
        <strain evidence="8">NRRL 1555(-)</strain>
    </source>
</reference>
<dbReference type="AlphaFoldDB" id="A0A167RCB9"/>
<dbReference type="GO" id="GO:0016491">
    <property type="term" value="F:oxidoreductase activity"/>
    <property type="evidence" value="ECO:0007669"/>
    <property type="project" value="InterPro"/>
</dbReference>
<comment type="subcellular location">
    <subcellularLocation>
        <location evidence="1">Membrane</location>
    </subcellularLocation>
</comment>
<name>A0A167RCB9_PHYB8</name>
<dbReference type="STRING" id="763407.A0A167RCB9"/>
<feature type="transmembrane region" description="Helical" evidence="5">
    <location>
        <begin position="210"/>
        <end position="232"/>
    </location>
</feature>
<protein>
    <recommendedName>
        <fullName evidence="6">Fatty acid hydroxylase domain-containing protein</fullName>
    </recommendedName>
</protein>
<keyword evidence="3 5" id="KW-1133">Transmembrane helix</keyword>
<dbReference type="FunCoup" id="A0A167RCB9">
    <property type="interactions" value="141"/>
</dbReference>
<dbReference type="OrthoDB" id="6354873at2759"/>
<keyword evidence="4 5" id="KW-0472">Membrane</keyword>
<dbReference type="VEuPathDB" id="FungiDB:PHYBLDRAFT_178901"/>
<feature type="domain" description="Fatty acid hydroxylase" evidence="6">
    <location>
        <begin position="143"/>
        <end position="266"/>
    </location>
</feature>
<dbReference type="InParanoid" id="A0A167RCB9"/>
<dbReference type="GeneID" id="28998966"/>
<evidence type="ECO:0000313" key="7">
    <source>
        <dbReference type="EMBL" id="OAD81337.1"/>
    </source>
</evidence>
<feature type="transmembrane region" description="Helical" evidence="5">
    <location>
        <begin position="53"/>
        <end position="76"/>
    </location>
</feature>
<dbReference type="InterPro" id="IPR050307">
    <property type="entry name" value="Sterol_Desaturase_Related"/>
</dbReference>
<evidence type="ECO:0000256" key="5">
    <source>
        <dbReference type="SAM" id="Phobius"/>
    </source>
</evidence>
<dbReference type="GO" id="GO:0008610">
    <property type="term" value="P:lipid biosynthetic process"/>
    <property type="evidence" value="ECO:0007669"/>
    <property type="project" value="InterPro"/>
</dbReference>
<sequence length="310" mass="36320">MDLVVEYADEYLFDALYSKVGQTSFNINGTTTTDDITFGIPRDNIYRQTFTSIFILTVGGFIFYLFAATMSYYFVYDHNIMKHPKFLKNQIRLEIECALSAMPGIAVMTAPWIVGELRGHSYLYGGTPESLYDWAYFLLSIPAFLAFTDCGIYWIHRWEHHPLLYKRMHKLHHKWIVPTPFASHAFKAVDGYAQSLPYHIYVFLFPMHKYLYLGLFIFVNFWTVMIHDGAYISHSSIINTSAHHAVHHLYFNYNYGQYFTLWDRIGNSHRQPTDEQYDSELRINKKVMAKQAKDAETIEDESERAKLKSN</sequence>
<evidence type="ECO:0000256" key="1">
    <source>
        <dbReference type="ARBA" id="ARBA00004370"/>
    </source>
</evidence>
<evidence type="ECO:0000313" key="8">
    <source>
        <dbReference type="Proteomes" id="UP000077315"/>
    </source>
</evidence>
<evidence type="ECO:0000256" key="2">
    <source>
        <dbReference type="ARBA" id="ARBA00022692"/>
    </source>
</evidence>
<keyword evidence="2 5" id="KW-0812">Transmembrane</keyword>
<dbReference type="GO" id="GO:0016020">
    <property type="term" value="C:membrane"/>
    <property type="evidence" value="ECO:0007669"/>
    <property type="project" value="UniProtKB-SubCell"/>
</dbReference>
<evidence type="ECO:0000256" key="3">
    <source>
        <dbReference type="ARBA" id="ARBA00022989"/>
    </source>
</evidence>
<organism evidence="7 8">
    <name type="scientific">Phycomyces blakesleeanus (strain ATCC 8743b / DSM 1359 / FGSC 10004 / NBRC 33097 / NRRL 1555)</name>
    <dbReference type="NCBI Taxonomy" id="763407"/>
    <lineage>
        <taxon>Eukaryota</taxon>
        <taxon>Fungi</taxon>
        <taxon>Fungi incertae sedis</taxon>
        <taxon>Mucoromycota</taxon>
        <taxon>Mucoromycotina</taxon>
        <taxon>Mucoromycetes</taxon>
        <taxon>Mucorales</taxon>
        <taxon>Phycomycetaceae</taxon>
        <taxon>Phycomyces</taxon>
    </lineage>
</organism>
<dbReference type="Proteomes" id="UP000077315">
    <property type="component" value="Unassembled WGS sequence"/>
</dbReference>
<feature type="transmembrane region" description="Helical" evidence="5">
    <location>
        <begin position="134"/>
        <end position="155"/>
    </location>
</feature>
<dbReference type="Pfam" id="PF04116">
    <property type="entry name" value="FA_hydroxylase"/>
    <property type="match status" value="1"/>
</dbReference>